<feature type="non-terminal residue" evidence="3">
    <location>
        <position position="544"/>
    </location>
</feature>
<reference evidence="3" key="1">
    <citation type="submission" date="2023-10" db="EMBL/GenBank/DDBJ databases">
        <authorList>
            <person name="Chen Y."/>
            <person name="Shah S."/>
            <person name="Dougan E. K."/>
            <person name="Thang M."/>
            <person name="Chan C."/>
        </authorList>
    </citation>
    <scope>NUCLEOTIDE SEQUENCE [LARGE SCALE GENOMIC DNA]</scope>
</reference>
<comment type="similarity">
    <text evidence="1">Belongs to the protein kinase superfamily. ADCK protein kinase family.</text>
</comment>
<accession>A0ABN9RT70</accession>
<organism evidence="3 4">
    <name type="scientific">Prorocentrum cordatum</name>
    <dbReference type="NCBI Taxonomy" id="2364126"/>
    <lineage>
        <taxon>Eukaryota</taxon>
        <taxon>Sar</taxon>
        <taxon>Alveolata</taxon>
        <taxon>Dinophyceae</taxon>
        <taxon>Prorocentrales</taxon>
        <taxon>Prorocentraceae</taxon>
        <taxon>Prorocentrum</taxon>
    </lineage>
</organism>
<gene>
    <name evidence="3" type="ORF">PCOR1329_LOCUS22503</name>
</gene>
<dbReference type="InterPro" id="IPR050154">
    <property type="entry name" value="UbiB_kinase"/>
</dbReference>
<name>A0ABN9RT70_9DINO</name>
<dbReference type="PANTHER" id="PTHR10566">
    <property type="entry name" value="CHAPERONE-ACTIVITY OF BC1 COMPLEX CABC1 -RELATED"/>
    <property type="match status" value="1"/>
</dbReference>
<comment type="caution">
    <text evidence="3">The sequence shown here is derived from an EMBL/GenBank/DDBJ whole genome shotgun (WGS) entry which is preliminary data.</text>
</comment>
<feature type="domain" description="ABC1 atypical kinase-like" evidence="2">
    <location>
        <begin position="128"/>
        <end position="372"/>
    </location>
</feature>
<evidence type="ECO:0000313" key="4">
    <source>
        <dbReference type="Proteomes" id="UP001189429"/>
    </source>
</evidence>
<dbReference type="Proteomes" id="UP001189429">
    <property type="component" value="Unassembled WGS sequence"/>
</dbReference>
<dbReference type="SUPFAM" id="SSF56112">
    <property type="entry name" value="Protein kinase-like (PK-like)"/>
    <property type="match status" value="1"/>
</dbReference>
<dbReference type="CDD" id="cd05121">
    <property type="entry name" value="ABC1_ADCK3-like"/>
    <property type="match status" value="1"/>
</dbReference>
<dbReference type="PANTHER" id="PTHR10566:SF53">
    <property type="entry name" value="PROTEIN ACTIVITY OF BC1 COMPLEX KINASE 1, CHLOROPLASTIC"/>
    <property type="match status" value="1"/>
</dbReference>
<dbReference type="InterPro" id="IPR011009">
    <property type="entry name" value="Kinase-like_dom_sf"/>
</dbReference>
<evidence type="ECO:0000313" key="3">
    <source>
        <dbReference type="EMBL" id="CAK0821079.1"/>
    </source>
</evidence>
<dbReference type="EMBL" id="CAUYUJ010007533">
    <property type="protein sequence ID" value="CAK0821079.1"/>
    <property type="molecule type" value="Genomic_DNA"/>
</dbReference>
<evidence type="ECO:0000259" key="2">
    <source>
        <dbReference type="Pfam" id="PF03109"/>
    </source>
</evidence>
<dbReference type="InterPro" id="IPR004147">
    <property type="entry name" value="ABC1_dom"/>
</dbReference>
<evidence type="ECO:0000256" key="1">
    <source>
        <dbReference type="ARBA" id="ARBA00009670"/>
    </source>
</evidence>
<protein>
    <recommendedName>
        <fullName evidence="2">ABC1 atypical kinase-like domain-containing protein</fullName>
    </recommendedName>
</protein>
<sequence>MPSRVRPRLQSGLLAARDYDQLSRERSFRVVAEGEGYNPERVRERALEQPLAVAARAAKVAWSLGAFYAALALDEWRGDTGPDAVQRRSRQLRETLLDLGPCYIKVGQALANRPDIVRDDYMVELEELQDKVPPFPSGQARAIIRQELGRDLGEVFSELSAEPVAAASLGQVYRGRLRGTGEEVAVKVQRPGLEDVIAVDMYIFRQFAQLLNDWARRSLGCDITLVVDEFGAKLWEEANYAVEASNAQNFERNFAGDPMVKIPKIFTEHSSERVITMEWISGVKSTDLGGLRRAGIDVDAFISNGVQAALRQLLEFGLFHGDPHAGNIFAMPDGRIAYVDFGNVATISQKQRIVLLQAITHVSNSDYAGIANDFVRLGFLRPGADVSGIVPAMADIWKDSMGKSIRDFNFRTVTARFNQLVYQFPIRVPERFSLVIRALLMQEGICLCLNPDFSIITVALPYASKRLLSDPDPSLRRELMNIVFKEDGAGRPVFQWQRVKSLVEMARQARDGASIDFNDVIVDFFRGFRRDLMQQSSDGRAAEA</sequence>
<dbReference type="Pfam" id="PF03109">
    <property type="entry name" value="ABC1"/>
    <property type="match status" value="1"/>
</dbReference>
<keyword evidence="4" id="KW-1185">Reference proteome</keyword>
<proteinExistence type="inferred from homology"/>